<protein>
    <submittedName>
        <fullName evidence="1">Trypsin</fullName>
    </submittedName>
</protein>
<dbReference type="AlphaFoldDB" id="A0A2G1QGM6"/>
<dbReference type="RefSeq" id="WP_099308802.1">
    <property type="nucleotide sequence ID" value="NZ_PDVP01000032.1"/>
</dbReference>
<comment type="caution">
    <text evidence="1">The sequence shown here is derived from an EMBL/GenBank/DDBJ whole genome shotgun (WGS) entry which is preliminary data.</text>
</comment>
<evidence type="ECO:0000313" key="2">
    <source>
        <dbReference type="Proteomes" id="UP000221168"/>
    </source>
</evidence>
<reference evidence="1 2" key="1">
    <citation type="submission" date="2017-10" db="EMBL/GenBank/DDBJ databases">
        <title>Sedimentibacterium mangrovi gen. nov., sp. nov., a novel member of family Phyllobacteriacea isolated from mangrove sediment.</title>
        <authorList>
            <person name="Liao H."/>
            <person name="Tian Y."/>
        </authorList>
    </citation>
    <scope>NUCLEOTIDE SEQUENCE [LARGE SCALE GENOMIC DNA]</scope>
    <source>
        <strain evidence="1 2">X9-2-2</strain>
    </source>
</reference>
<proteinExistence type="predicted"/>
<accession>A0A2G1QGM6</accession>
<dbReference type="InterPro" id="IPR009003">
    <property type="entry name" value="Peptidase_S1_PA"/>
</dbReference>
<dbReference type="Proteomes" id="UP000221168">
    <property type="component" value="Unassembled WGS sequence"/>
</dbReference>
<dbReference type="OrthoDB" id="7191282at2"/>
<dbReference type="Gene3D" id="2.40.10.120">
    <property type="match status" value="1"/>
</dbReference>
<keyword evidence="2" id="KW-1185">Reference proteome</keyword>
<evidence type="ECO:0000313" key="1">
    <source>
        <dbReference type="EMBL" id="PHP64619.1"/>
    </source>
</evidence>
<organism evidence="1 2">
    <name type="scientific">Zhengella mangrovi</name>
    <dbReference type="NCBI Taxonomy" id="1982044"/>
    <lineage>
        <taxon>Bacteria</taxon>
        <taxon>Pseudomonadati</taxon>
        <taxon>Pseudomonadota</taxon>
        <taxon>Alphaproteobacteria</taxon>
        <taxon>Hyphomicrobiales</taxon>
        <taxon>Notoacmeibacteraceae</taxon>
        <taxon>Zhengella</taxon>
    </lineage>
</organism>
<sequence length="275" mass="30559">MHIYLNKTQLNRNSIAETWKNSTKTNKEASLEKILLTTTRIKTFIGNQQLTNATGFFFIREDHLYLTTSLHVLKDSATNHHPDRIEVELHTDPENLAQSIGFSILLYRNGTSIWRQGTDRSGSIDVAVIEMDMDALPESSLIVAFTTDNILGPGLQPEVGSSLLVVGFPLGFHDTLHHLPVVRHAVIASSFGLRFQGHGYFLADGRTHRGTSGAPVVMRLSKEEEIPGQLPYRLLGIHSARLDVGTRDHHIDEALGLNCTWYADILMTLTGPQVS</sequence>
<dbReference type="Pfam" id="PF13365">
    <property type="entry name" value="Trypsin_2"/>
    <property type="match status" value="1"/>
</dbReference>
<dbReference type="SUPFAM" id="SSF50494">
    <property type="entry name" value="Trypsin-like serine proteases"/>
    <property type="match status" value="1"/>
</dbReference>
<name>A0A2G1QGM6_9HYPH</name>
<dbReference type="EMBL" id="PDVP01000032">
    <property type="protein sequence ID" value="PHP64619.1"/>
    <property type="molecule type" value="Genomic_DNA"/>
</dbReference>
<gene>
    <name evidence="1" type="ORF">CSC94_23440</name>
</gene>